<dbReference type="AlphaFoldDB" id="A0AA39V174"/>
<reference evidence="3" key="1">
    <citation type="submission" date="2023-03" db="EMBL/GenBank/DDBJ databases">
        <title>Complete genome of Cladonia borealis.</title>
        <authorList>
            <person name="Park H."/>
        </authorList>
    </citation>
    <scope>NUCLEOTIDE SEQUENCE</scope>
    <source>
        <strain evidence="3">ANT050790</strain>
    </source>
</reference>
<feature type="compositionally biased region" description="Polar residues" evidence="1">
    <location>
        <begin position="37"/>
        <end position="49"/>
    </location>
</feature>
<feature type="compositionally biased region" description="Basic and acidic residues" evidence="1">
    <location>
        <begin position="118"/>
        <end position="136"/>
    </location>
</feature>
<dbReference type="Proteomes" id="UP001166286">
    <property type="component" value="Unassembled WGS sequence"/>
</dbReference>
<dbReference type="GO" id="GO:0001164">
    <property type="term" value="F:RNA polymerase I core promoter sequence-specific DNA binding"/>
    <property type="evidence" value="ECO:0007669"/>
    <property type="project" value="TreeGrafter"/>
</dbReference>
<feature type="compositionally biased region" description="Polar residues" evidence="1">
    <location>
        <begin position="101"/>
        <end position="111"/>
    </location>
</feature>
<feature type="compositionally biased region" description="Polar residues" evidence="1">
    <location>
        <begin position="371"/>
        <end position="390"/>
    </location>
</feature>
<accession>A0AA39V174</accession>
<dbReference type="InterPro" id="IPR053029">
    <property type="entry name" value="RNA_pol_I-specific_init_factor"/>
</dbReference>
<dbReference type="InterPro" id="IPR029178">
    <property type="entry name" value="Ecm11_C"/>
</dbReference>
<feature type="region of interest" description="Disordered" evidence="1">
    <location>
        <begin position="1"/>
        <end position="187"/>
    </location>
</feature>
<dbReference type="GO" id="GO:0042790">
    <property type="term" value="P:nucleolar large rRNA transcription by RNA polymerase I"/>
    <property type="evidence" value="ECO:0007669"/>
    <property type="project" value="TreeGrafter"/>
</dbReference>
<dbReference type="PANTHER" id="PTHR28244:SF1">
    <property type="entry name" value="RNA POLYMERASE I-SPECIFIC TRANSCRIPTION INITIATION FACTOR RRN11"/>
    <property type="match status" value="1"/>
</dbReference>
<dbReference type="GO" id="GO:0017025">
    <property type="term" value="F:TBP-class protein binding"/>
    <property type="evidence" value="ECO:0007669"/>
    <property type="project" value="TreeGrafter"/>
</dbReference>
<evidence type="ECO:0000256" key="1">
    <source>
        <dbReference type="SAM" id="MobiDB-lite"/>
    </source>
</evidence>
<dbReference type="PANTHER" id="PTHR28244">
    <property type="entry name" value="RNA POLYMERASE I-SPECIFIC TRANSCRIPTION INITIATION FACTOR RRN11"/>
    <property type="match status" value="1"/>
</dbReference>
<proteinExistence type="predicted"/>
<comment type="caution">
    <text evidence="3">The sequence shown here is derived from an EMBL/GenBank/DDBJ whole genome shotgun (WGS) entry which is preliminary data.</text>
</comment>
<sequence>MSRVQRFINQRYQEQPASPRQVLGDQLRVAVAPTRLARNNSKPPTSKTIPDTAVVAAPQRQGFQPPGSSDLEHGHNDAFDTDVEGLDDTTITSIGDDSRSHPSSMQDSSLGPNGLTEIQDHRFNPVHDLRGNEYKRRPIGQRMNALEAEDARMENGTESDDESGDEEDDENGEGSEEEYEEEYVEEQRFNVDEAIMQQVSLGFSQDRQTETAASKQAMYQELAASPSMRNMSFRTAPKSSHRTVKPFTSLNHSAGGNVTSSDVDQNCPTHFSAVKKGEAPVFLKASKEMISGPHQQDQSVSLTGGAQPLPMPQVQTLQGRLGDDLAITNGRAMVNTNSSGRKMSPPAAHKERVAVNGRPENVGQIPPSNDDPWTTASTPNNDHDISLSSQKNEDIDELNDHQSIASIEDPKGLKRSRDIDYSLEELSSMPFSQLQDEPFHNDPKATDLPLPPEIADAPLPQKLDYIKALKEDNSTKEHHRAAFFSSLPIEQYEDCGDLIVQKFADVVSKFKDARQQRRKVAREFEAEVAKREERVRGKMGAVEKDLGRLRRGGEEVVRGKLGMS</sequence>
<gene>
    <name evidence="3" type="ORF">JMJ35_006325</name>
</gene>
<keyword evidence="4" id="KW-1185">Reference proteome</keyword>
<feature type="region of interest" description="Disordered" evidence="1">
    <location>
        <begin position="355"/>
        <end position="396"/>
    </location>
</feature>
<feature type="compositionally biased region" description="Acidic residues" evidence="1">
    <location>
        <begin position="157"/>
        <end position="184"/>
    </location>
</feature>
<dbReference type="Pfam" id="PF15463">
    <property type="entry name" value="ECM11"/>
    <property type="match status" value="1"/>
</dbReference>
<evidence type="ECO:0000313" key="4">
    <source>
        <dbReference type="Proteomes" id="UP001166286"/>
    </source>
</evidence>
<organism evidence="3 4">
    <name type="scientific">Cladonia borealis</name>
    <dbReference type="NCBI Taxonomy" id="184061"/>
    <lineage>
        <taxon>Eukaryota</taxon>
        <taxon>Fungi</taxon>
        <taxon>Dikarya</taxon>
        <taxon>Ascomycota</taxon>
        <taxon>Pezizomycotina</taxon>
        <taxon>Lecanoromycetes</taxon>
        <taxon>OSLEUM clade</taxon>
        <taxon>Lecanoromycetidae</taxon>
        <taxon>Lecanorales</taxon>
        <taxon>Lecanorineae</taxon>
        <taxon>Cladoniaceae</taxon>
        <taxon>Cladonia</taxon>
    </lineage>
</organism>
<feature type="compositionally biased region" description="Polar residues" evidence="1">
    <location>
        <begin position="246"/>
        <end position="262"/>
    </location>
</feature>
<evidence type="ECO:0000313" key="3">
    <source>
        <dbReference type="EMBL" id="KAK0511752.1"/>
    </source>
</evidence>
<name>A0AA39V174_9LECA</name>
<feature type="region of interest" description="Disordered" evidence="1">
    <location>
        <begin position="233"/>
        <end position="262"/>
    </location>
</feature>
<protein>
    <recommendedName>
        <fullName evidence="2">Extracellular mutant protein 11 C-terminal domain-containing protein</fullName>
    </recommendedName>
</protein>
<dbReference type="EMBL" id="JAFEKC020000013">
    <property type="protein sequence ID" value="KAK0511752.1"/>
    <property type="molecule type" value="Genomic_DNA"/>
</dbReference>
<feature type="domain" description="Extracellular mutant protein 11 C-terminal" evidence="2">
    <location>
        <begin position="420"/>
        <end position="557"/>
    </location>
</feature>
<dbReference type="GO" id="GO:0070860">
    <property type="term" value="C:RNA polymerase I core factor complex"/>
    <property type="evidence" value="ECO:0007669"/>
    <property type="project" value="TreeGrafter"/>
</dbReference>
<feature type="compositionally biased region" description="Polar residues" evidence="1">
    <location>
        <begin position="7"/>
        <end position="18"/>
    </location>
</feature>
<evidence type="ECO:0000259" key="2">
    <source>
        <dbReference type="Pfam" id="PF15463"/>
    </source>
</evidence>